<dbReference type="EMBL" id="SAYA01000018">
    <property type="protein sequence ID" value="TXJ25539.1"/>
    <property type="molecule type" value="Genomic_DNA"/>
</dbReference>
<accession>A0A5C8FK90</accession>
<dbReference type="Proteomes" id="UP000324336">
    <property type="component" value="Unassembled WGS sequence"/>
</dbReference>
<evidence type="ECO:0000313" key="5">
    <source>
        <dbReference type="Proteomes" id="UP000324336"/>
    </source>
</evidence>
<dbReference type="Proteomes" id="UP000322659">
    <property type="component" value="Unassembled WGS sequence"/>
</dbReference>
<evidence type="ECO:0000313" key="4">
    <source>
        <dbReference type="Proteomes" id="UP000322659"/>
    </source>
</evidence>
<dbReference type="Proteomes" id="UP000325002">
    <property type="component" value="Unassembled WGS sequence"/>
</dbReference>
<gene>
    <name evidence="2" type="ORF">EPJ71_06025</name>
    <name evidence="1" type="ORF">EPJ73_05375</name>
    <name evidence="3" type="ORF">EPJ81_11555</name>
</gene>
<reference evidence="4 5" key="1">
    <citation type="journal article" date="1992" name="Lakartidningen">
        <title>[Penicillin V and not amoxicillin is the first choice preparation in acute otitis].</title>
        <authorList>
            <person name="Kamme C."/>
            <person name="Lundgren K."/>
            <person name="Prellner K."/>
        </authorList>
    </citation>
    <scope>NUCLEOTIDE SEQUENCE [LARGE SCALE GENOMIC DNA]</scope>
    <source>
        <strain evidence="3 6">PC3997IV</strain>
        <strain evidence="1 5">PC4597II</strain>
        <strain evidence="2 4">PC5099IV</strain>
    </source>
</reference>
<dbReference type="RefSeq" id="WP_021958106.1">
    <property type="nucleotide sequence ID" value="NZ_SAXV01000023.1"/>
</dbReference>
<sequence length="212" mass="25206">MLYNLYTSDYTNEYNPIYERYYYRGIFYKNGIIYSEEIIDGEDWMPIFDFIIIDKDTILSVISDYLYSYNYNNYSGFLKEKNNYKLKKNYGTNKMKKYLILFVITTFLASCFAENENIDMVKNGSFNKYPNVTIGEVVDTVFDKVKWEAIIGEDGNKYVNMCGYLLDGSKALFQFRIIYDSSWRLHALELDDEPSDINIVDSLYYMYVEMTE</sequence>
<evidence type="ECO:0000313" key="2">
    <source>
        <dbReference type="EMBL" id="TXJ32473.1"/>
    </source>
</evidence>
<keyword evidence="4" id="KW-1185">Reference proteome</keyword>
<dbReference type="AlphaFoldDB" id="A0A5C8FK90"/>
<protein>
    <submittedName>
        <fullName evidence="3">Uncharacterized protein</fullName>
    </submittedName>
</protein>
<evidence type="ECO:0000313" key="3">
    <source>
        <dbReference type="EMBL" id="TXJ35662.1"/>
    </source>
</evidence>
<organism evidence="3 6">
    <name type="scientific">Brachyspira aalborgi</name>
    <dbReference type="NCBI Taxonomy" id="29522"/>
    <lineage>
        <taxon>Bacteria</taxon>
        <taxon>Pseudomonadati</taxon>
        <taxon>Spirochaetota</taxon>
        <taxon>Spirochaetia</taxon>
        <taxon>Brachyspirales</taxon>
        <taxon>Brachyspiraceae</taxon>
        <taxon>Brachyspira</taxon>
    </lineage>
</organism>
<evidence type="ECO:0000313" key="6">
    <source>
        <dbReference type="Proteomes" id="UP000325002"/>
    </source>
</evidence>
<reference evidence="3" key="2">
    <citation type="submission" date="2019-01" db="EMBL/GenBank/DDBJ databases">
        <authorList>
            <person name="Thorell K."/>
        </authorList>
    </citation>
    <scope>NUCLEOTIDE SEQUENCE</scope>
    <source>
        <strain evidence="3">PC3997IV</strain>
        <strain evidence="1">PC4597II</strain>
        <strain evidence="2">PC5099IV</strain>
    </source>
</reference>
<dbReference type="EMBL" id="SAYD01000022">
    <property type="protein sequence ID" value="TXJ35662.1"/>
    <property type="molecule type" value="Genomic_DNA"/>
</dbReference>
<comment type="caution">
    <text evidence="3">The sequence shown here is derived from an EMBL/GenBank/DDBJ whole genome shotgun (WGS) entry which is preliminary data.</text>
</comment>
<evidence type="ECO:0000313" key="1">
    <source>
        <dbReference type="EMBL" id="TXJ25539.1"/>
    </source>
</evidence>
<name>A0A5C8FK90_9SPIR</name>
<dbReference type="EMBL" id="SAXZ01000011">
    <property type="protein sequence ID" value="TXJ32473.1"/>
    <property type="molecule type" value="Genomic_DNA"/>
</dbReference>
<proteinExistence type="predicted"/>